<accession>A0ABM9XYB0</accession>
<proteinExistence type="predicted"/>
<gene>
    <name evidence="1" type="ORF">yberc0001_18560</name>
</gene>
<name>A0ABM9XYB0_YERBE</name>
<reference evidence="1" key="1">
    <citation type="submission" date="2008-12" db="EMBL/GenBank/DDBJ databases">
        <title>Annotation of the Yersinia bercovieri ATCC 43970 genome.</title>
        <authorList>
            <person name="Read T.D."/>
            <person name="Akmal A."/>
            <person name="Bishop-Lilly K."/>
            <person name="Chen P.E."/>
            <person name="Cook C."/>
            <person name="Kiley M.P."/>
            <person name="Lentz S."/>
            <person name="Mateczun A."/>
            <person name="Nagarajan N."/>
            <person name="Nolan N."/>
            <person name="Osborne B.I."/>
            <person name="Pop M."/>
            <person name="Sozhamannan S."/>
            <person name="Stewart A.C."/>
            <person name="Sulakvelidze A."/>
            <person name="Thomason B."/>
            <person name="Willner K."/>
            <person name="Zwick M.E."/>
        </authorList>
    </citation>
    <scope>NUCLEOTIDE SEQUENCE [LARGE SCALE GENOMIC DNA]</scope>
    <source>
        <strain evidence="1">ATCC 43970</strain>
    </source>
</reference>
<evidence type="ECO:0000313" key="2">
    <source>
        <dbReference type="Proteomes" id="UP000010319"/>
    </source>
</evidence>
<dbReference type="Proteomes" id="UP000010319">
    <property type="component" value="Unassembled WGS sequence"/>
</dbReference>
<dbReference type="EMBL" id="AALC02000028">
    <property type="protein sequence ID" value="EEQ06383.1"/>
    <property type="molecule type" value="Genomic_DNA"/>
</dbReference>
<keyword evidence="2" id="KW-1185">Reference proteome</keyword>
<organism evidence="1 2">
    <name type="scientific">Yersinia bercovieri ATCC 43970</name>
    <dbReference type="NCBI Taxonomy" id="349968"/>
    <lineage>
        <taxon>Bacteria</taxon>
        <taxon>Pseudomonadati</taxon>
        <taxon>Pseudomonadota</taxon>
        <taxon>Gammaproteobacteria</taxon>
        <taxon>Enterobacterales</taxon>
        <taxon>Yersiniaceae</taxon>
        <taxon>Yersinia</taxon>
    </lineage>
</organism>
<sequence>MTQNIYDDQAFFQLMPNLAAQSMGWMVQLSGQQSAKSYHHCLAVKLQISAVVMVG</sequence>
<evidence type="ECO:0000313" key="1">
    <source>
        <dbReference type="EMBL" id="EEQ06383.1"/>
    </source>
</evidence>
<comment type="caution">
    <text evidence="1">The sequence shown here is derived from an EMBL/GenBank/DDBJ whole genome shotgun (WGS) entry which is preliminary data.</text>
</comment>
<protein>
    <submittedName>
        <fullName evidence="1">Uncharacterized protein</fullName>
    </submittedName>
</protein>